<reference evidence="2 3" key="1">
    <citation type="journal article" date="2020" name="Nature">
        <title>Six reference-quality genomes reveal evolution of bat adaptations.</title>
        <authorList>
            <person name="Jebb D."/>
            <person name="Huang Z."/>
            <person name="Pippel M."/>
            <person name="Hughes G.M."/>
            <person name="Lavrichenko K."/>
            <person name="Devanna P."/>
            <person name="Winkler S."/>
            <person name="Jermiin L.S."/>
            <person name="Skirmuntt E.C."/>
            <person name="Katzourakis A."/>
            <person name="Burkitt-Gray L."/>
            <person name="Ray D.A."/>
            <person name="Sullivan K.A.M."/>
            <person name="Roscito J.G."/>
            <person name="Kirilenko B.M."/>
            <person name="Davalos L.M."/>
            <person name="Corthals A.P."/>
            <person name="Power M.L."/>
            <person name="Jones G."/>
            <person name="Ransome R.D."/>
            <person name="Dechmann D.K.N."/>
            <person name="Locatelli A.G."/>
            <person name="Puechmaille S.J."/>
            <person name="Fedrigo O."/>
            <person name="Jarvis E.D."/>
            <person name="Hiller M."/>
            <person name="Vernes S.C."/>
            <person name="Myers E.W."/>
            <person name="Teeling E.C."/>
        </authorList>
    </citation>
    <scope>NUCLEOTIDE SEQUENCE [LARGE SCALE GENOMIC DNA]</scope>
    <source>
        <strain evidence="2">Bat1K_MPI-CBG_1</strain>
    </source>
</reference>
<proteinExistence type="predicted"/>
<name>A0A833ZDQ2_9CHIR</name>
<keyword evidence="1" id="KW-1133">Transmembrane helix</keyword>
<protein>
    <submittedName>
        <fullName evidence="2">Uncharacterized protein</fullName>
    </submittedName>
</protein>
<feature type="transmembrane region" description="Helical" evidence="1">
    <location>
        <begin position="138"/>
        <end position="157"/>
    </location>
</feature>
<keyword evidence="1" id="KW-0812">Transmembrane</keyword>
<dbReference type="EMBL" id="JABVXQ010000008">
    <property type="protein sequence ID" value="KAF6095082.1"/>
    <property type="molecule type" value="Genomic_DNA"/>
</dbReference>
<dbReference type="Proteomes" id="UP000664940">
    <property type="component" value="Unassembled WGS sequence"/>
</dbReference>
<accession>A0A833ZDQ2</accession>
<evidence type="ECO:0000313" key="3">
    <source>
        <dbReference type="Proteomes" id="UP000664940"/>
    </source>
</evidence>
<gene>
    <name evidence="2" type="ORF">HJG60_012056</name>
</gene>
<sequence length="173" mass="18083">MVTGVHMYSEWRPETKAFLREAGKCGIGKGVAEDRWPGLECLGRESPRDLCHHGLLDEQGQGVSLILGAAQEGAGASVAACCLLGQECGPGSGPAQPGSPPTEPLPSAPCAPFTGEDSCMARFTAQSGAQMVNLKPCLGHRIFICLAPVVLISGLYMSEGFVLWLGHVLHQAA</sequence>
<evidence type="ECO:0000313" key="2">
    <source>
        <dbReference type="EMBL" id="KAF6095082.1"/>
    </source>
</evidence>
<evidence type="ECO:0000256" key="1">
    <source>
        <dbReference type="SAM" id="Phobius"/>
    </source>
</evidence>
<dbReference type="AlphaFoldDB" id="A0A833ZDQ2"/>
<organism evidence="2 3">
    <name type="scientific">Phyllostomus discolor</name>
    <name type="common">pale spear-nosed bat</name>
    <dbReference type="NCBI Taxonomy" id="89673"/>
    <lineage>
        <taxon>Eukaryota</taxon>
        <taxon>Metazoa</taxon>
        <taxon>Chordata</taxon>
        <taxon>Craniata</taxon>
        <taxon>Vertebrata</taxon>
        <taxon>Euteleostomi</taxon>
        <taxon>Mammalia</taxon>
        <taxon>Eutheria</taxon>
        <taxon>Laurasiatheria</taxon>
        <taxon>Chiroptera</taxon>
        <taxon>Yangochiroptera</taxon>
        <taxon>Phyllostomidae</taxon>
        <taxon>Phyllostominae</taxon>
        <taxon>Phyllostomus</taxon>
    </lineage>
</organism>
<keyword evidence="1" id="KW-0472">Membrane</keyword>
<comment type="caution">
    <text evidence="2">The sequence shown here is derived from an EMBL/GenBank/DDBJ whole genome shotgun (WGS) entry which is preliminary data.</text>
</comment>